<dbReference type="AlphaFoldDB" id="A0A1I1EGK8"/>
<comment type="catalytic activity">
    <reaction evidence="13 14">
        <text>coproporphyrinogen III + 2 S-adenosyl-L-methionine = protoporphyrinogen IX + 2 5'-deoxyadenosine + 2 L-methionine + 2 CO2</text>
        <dbReference type="Rhea" id="RHEA:15425"/>
        <dbReference type="ChEBI" id="CHEBI:16526"/>
        <dbReference type="ChEBI" id="CHEBI:17319"/>
        <dbReference type="ChEBI" id="CHEBI:57307"/>
        <dbReference type="ChEBI" id="CHEBI:57309"/>
        <dbReference type="ChEBI" id="CHEBI:57844"/>
        <dbReference type="ChEBI" id="CHEBI:59789"/>
        <dbReference type="EC" id="1.3.98.3"/>
    </reaction>
</comment>
<dbReference type="GO" id="GO:0006782">
    <property type="term" value="P:protoporphyrinogen IX biosynthetic process"/>
    <property type="evidence" value="ECO:0007669"/>
    <property type="project" value="UniProtKB-UniPathway"/>
</dbReference>
<evidence type="ECO:0000256" key="8">
    <source>
        <dbReference type="ARBA" id="ARBA00022723"/>
    </source>
</evidence>
<organism evidence="18 19">
    <name type="scientific">Parapedobacter composti</name>
    <dbReference type="NCBI Taxonomy" id="623281"/>
    <lineage>
        <taxon>Bacteria</taxon>
        <taxon>Pseudomonadati</taxon>
        <taxon>Bacteroidota</taxon>
        <taxon>Sphingobacteriia</taxon>
        <taxon>Sphingobacteriales</taxon>
        <taxon>Sphingobacteriaceae</taxon>
        <taxon>Parapedobacter</taxon>
    </lineage>
</organism>
<feature type="binding site" evidence="15">
    <location>
        <position position="213"/>
    </location>
    <ligand>
        <name>S-adenosyl-L-methionine</name>
        <dbReference type="ChEBI" id="CHEBI:59789"/>
        <label>2</label>
    </ligand>
</feature>
<dbReference type="OrthoDB" id="9808022at2"/>
<evidence type="ECO:0000256" key="15">
    <source>
        <dbReference type="PIRSR" id="PIRSR000167-1"/>
    </source>
</evidence>
<proteinExistence type="inferred from homology"/>
<dbReference type="InterPro" id="IPR034505">
    <property type="entry name" value="Coproporphyrinogen-III_oxidase"/>
</dbReference>
<evidence type="ECO:0000256" key="11">
    <source>
        <dbReference type="ARBA" id="ARBA00023014"/>
    </source>
</evidence>
<dbReference type="Proteomes" id="UP000199577">
    <property type="component" value="Unassembled WGS sequence"/>
</dbReference>
<dbReference type="UniPathway" id="UPA00251">
    <property type="reaction ID" value="UER00323"/>
</dbReference>
<evidence type="ECO:0000256" key="1">
    <source>
        <dbReference type="ARBA" id="ARBA00004496"/>
    </source>
</evidence>
<keyword evidence="6 14" id="KW-0963">Cytoplasm</keyword>
<evidence type="ECO:0000256" key="7">
    <source>
        <dbReference type="ARBA" id="ARBA00022691"/>
    </source>
</evidence>
<dbReference type="SFLD" id="SFLDG01065">
    <property type="entry name" value="anaerobic_coproporphyrinogen-I"/>
    <property type="match status" value="1"/>
</dbReference>
<evidence type="ECO:0000256" key="12">
    <source>
        <dbReference type="ARBA" id="ARBA00023244"/>
    </source>
</evidence>
<dbReference type="Gene3D" id="1.10.10.920">
    <property type="match status" value="1"/>
</dbReference>
<keyword evidence="9 14" id="KW-0560">Oxidoreductase</keyword>
<dbReference type="Gene3D" id="3.20.20.70">
    <property type="entry name" value="Aldolase class I"/>
    <property type="match status" value="1"/>
</dbReference>
<keyword evidence="19" id="KW-1185">Reference proteome</keyword>
<evidence type="ECO:0000259" key="17">
    <source>
        <dbReference type="PROSITE" id="PS51918"/>
    </source>
</evidence>
<accession>A0A1I1EGK8</accession>
<dbReference type="InterPro" id="IPR006638">
    <property type="entry name" value="Elp3/MiaA/NifB-like_rSAM"/>
</dbReference>
<keyword evidence="5 14" id="KW-0004">4Fe-4S</keyword>
<sequence>MKKNKLDEWIKRYGIAAPRYTSYPTVPHWDTQTWDASQWRAHVRERFGHTMGQGISLYVHLPFCETLCTYCGCNTSITKNHGVEAPYVDTVLAEWKLYRRLFPAASVPVSELHLGGGTPTFFAPEQLGRLVAGLMDGAHQVAGGAFSFEAHPANTTAGHLQVLFDAGFRRLSLGIQDFNPEVQRLINRRQTEADVLRVMADARRIGYTSVNFDLIYGLPSQTPARLLSTVEKALVMKPDRISFYSYAHVPWMKPGQRRYTEADLPKGRDKLLLYQLGKARITQAGYQEVGMDHFALPHDALCEAAKGGWLHRNFMGYTDRYTPLLIGLGVSSISDSWTAFAQNAKSLEAYRAMVDAGQLPVCKGHVLSGADLAVRQYILDMMCRGGTVLKVPGEQSSAILHRLAPLLDDGLVTWDGARVRVTSQGKAFLRTVCMAFDERLHEKQHAQPTFSNAL</sequence>
<dbReference type="PIRSF" id="PIRSF000167">
    <property type="entry name" value="HemN"/>
    <property type="match status" value="1"/>
</dbReference>
<evidence type="ECO:0000256" key="16">
    <source>
        <dbReference type="PIRSR" id="PIRSR000167-2"/>
    </source>
</evidence>
<feature type="binding site" evidence="15">
    <location>
        <position position="247"/>
    </location>
    <ligand>
        <name>S-adenosyl-L-methionine</name>
        <dbReference type="ChEBI" id="CHEBI:59789"/>
        <label>2</label>
    </ligand>
</feature>
<dbReference type="InterPro" id="IPR013785">
    <property type="entry name" value="Aldolase_TIM"/>
</dbReference>
<evidence type="ECO:0000256" key="14">
    <source>
        <dbReference type="PIRNR" id="PIRNR000167"/>
    </source>
</evidence>
<feature type="binding site" evidence="15">
    <location>
        <begin position="117"/>
        <end position="118"/>
    </location>
    <ligand>
        <name>S-adenosyl-L-methionine</name>
        <dbReference type="ChEBI" id="CHEBI:59789"/>
        <label>2</label>
    </ligand>
</feature>
<dbReference type="Pfam" id="PF04055">
    <property type="entry name" value="Radical_SAM"/>
    <property type="match status" value="1"/>
</dbReference>
<protein>
    <recommendedName>
        <fullName evidence="14">Coproporphyrinogen-III oxidase</fullName>
        <ecNumber evidence="14">1.3.98.3</ecNumber>
    </recommendedName>
</protein>
<evidence type="ECO:0000256" key="13">
    <source>
        <dbReference type="ARBA" id="ARBA00048321"/>
    </source>
</evidence>
<keyword evidence="7 14" id="KW-0949">S-adenosyl-L-methionine</keyword>
<feature type="binding site" evidence="16">
    <location>
        <position position="68"/>
    </location>
    <ligand>
        <name>[4Fe-4S] cluster</name>
        <dbReference type="ChEBI" id="CHEBI:49883"/>
        <note>4Fe-4S-S-AdoMet</note>
    </ligand>
</feature>
<dbReference type="SFLD" id="SFLDG01082">
    <property type="entry name" value="B12-binding_domain_containing"/>
    <property type="match status" value="1"/>
</dbReference>
<dbReference type="EMBL" id="FOLL01000001">
    <property type="protein sequence ID" value="SFB84063.1"/>
    <property type="molecule type" value="Genomic_DNA"/>
</dbReference>
<gene>
    <name evidence="18" type="ORF">SAMN05421747_101451</name>
</gene>
<dbReference type="GO" id="GO:0004109">
    <property type="term" value="F:coproporphyrinogen oxidase activity"/>
    <property type="evidence" value="ECO:0007669"/>
    <property type="project" value="InterPro"/>
</dbReference>
<keyword evidence="12 14" id="KW-0627">Porphyrin biosynthesis</keyword>
<dbReference type="EC" id="1.3.98.3" evidence="14"/>
<dbReference type="STRING" id="623281.SAMN05421747_101451"/>
<dbReference type="NCBIfam" id="TIGR00538">
    <property type="entry name" value="hemN"/>
    <property type="match status" value="1"/>
</dbReference>
<dbReference type="CDD" id="cd01335">
    <property type="entry name" value="Radical_SAM"/>
    <property type="match status" value="1"/>
</dbReference>
<evidence type="ECO:0000256" key="5">
    <source>
        <dbReference type="ARBA" id="ARBA00022485"/>
    </source>
</evidence>
<dbReference type="RefSeq" id="WP_090970589.1">
    <property type="nucleotide sequence ID" value="NZ_FOLL01000001.1"/>
</dbReference>
<evidence type="ECO:0000256" key="4">
    <source>
        <dbReference type="ARBA" id="ARBA00011245"/>
    </source>
</evidence>
<evidence type="ECO:0000313" key="18">
    <source>
        <dbReference type="EMBL" id="SFB84063.1"/>
    </source>
</evidence>
<dbReference type="GO" id="GO:0005737">
    <property type="term" value="C:cytoplasm"/>
    <property type="evidence" value="ECO:0007669"/>
    <property type="project" value="UniProtKB-SubCell"/>
</dbReference>
<dbReference type="GO" id="GO:0051539">
    <property type="term" value="F:4 iron, 4 sulfur cluster binding"/>
    <property type="evidence" value="ECO:0007669"/>
    <property type="project" value="UniProtKB-KW"/>
</dbReference>
<comment type="pathway">
    <text evidence="2 14">Porphyrin-containing compound metabolism; protoporphyrin-IX biosynthesis; protoporphyrinogen-IX from coproporphyrinogen-III (AdoMet route): step 1/1.</text>
</comment>
<dbReference type="PANTHER" id="PTHR13932">
    <property type="entry name" value="COPROPORPHYRINIGEN III OXIDASE"/>
    <property type="match status" value="1"/>
</dbReference>
<evidence type="ECO:0000256" key="3">
    <source>
        <dbReference type="ARBA" id="ARBA00005493"/>
    </source>
</evidence>
<reference evidence="18 19" key="1">
    <citation type="submission" date="2016-10" db="EMBL/GenBank/DDBJ databases">
        <authorList>
            <person name="de Groot N.N."/>
        </authorList>
    </citation>
    <scope>NUCLEOTIDE SEQUENCE [LARGE SCALE GENOMIC DNA]</scope>
    <source>
        <strain evidence="18 19">DSM 22900</strain>
    </source>
</reference>
<feature type="binding site" evidence="16">
    <location>
        <position position="64"/>
    </location>
    <ligand>
        <name>[4Fe-4S] cluster</name>
        <dbReference type="ChEBI" id="CHEBI:49883"/>
        <note>4Fe-4S-S-AdoMet</note>
    </ligand>
</feature>
<dbReference type="InterPro" id="IPR007197">
    <property type="entry name" value="rSAM"/>
</dbReference>
<feature type="binding site" evidence="15">
    <location>
        <position position="176"/>
    </location>
    <ligand>
        <name>S-adenosyl-L-methionine</name>
        <dbReference type="ChEBI" id="CHEBI:59789"/>
        <label>2</label>
    </ligand>
</feature>
<dbReference type="PANTHER" id="PTHR13932:SF6">
    <property type="entry name" value="OXYGEN-INDEPENDENT COPROPORPHYRINOGEN III OXIDASE"/>
    <property type="match status" value="1"/>
</dbReference>
<feature type="binding site" evidence="15">
    <location>
        <begin position="70"/>
        <end position="72"/>
    </location>
    <ligand>
        <name>S-adenosyl-L-methionine</name>
        <dbReference type="ChEBI" id="CHEBI:59789"/>
        <label>2</label>
    </ligand>
</feature>
<dbReference type="SMART" id="SM00729">
    <property type="entry name" value="Elp3"/>
    <property type="match status" value="1"/>
</dbReference>
<evidence type="ECO:0000256" key="2">
    <source>
        <dbReference type="ARBA" id="ARBA00004785"/>
    </source>
</evidence>
<dbReference type="InterPro" id="IPR004558">
    <property type="entry name" value="Coprogen_oxidase_HemN"/>
</dbReference>
<evidence type="ECO:0000256" key="6">
    <source>
        <dbReference type="ARBA" id="ARBA00022490"/>
    </source>
</evidence>
<keyword evidence="10 14" id="KW-0408">Iron</keyword>
<feature type="binding site" evidence="15">
    <location>
        <position position="188"/>
    </location>
    <ligand>
        <name>S-adenosyl-L-methionine</name>
        <dbReference type="ChEBI" id="CHEBI:59789"/>
        <label>2</label>
    </ligand>
</feature>
<comment type="subcellular location">
    <subcellularLocation>
        <location evidence="1 14">Cytoplasm</location>
    </subcellularLocation>
</comment>
<feature type="binding site" evidence="15">
    <location>
        <position position="116"/>
    </location>
    <ligand>
        <name>S-adenosyl-L-methionine</name>
        <dbReference type="ChEBI" id="CHEBI:59789"/>
        <label>1</label>
    </ligand>
</feature>
<keyword evidence="11 14" id="KW-0411">Iron-sulfur</keyword>
<dbReference type="PROSITE" id="PS51918">
    <property type="entry name" value="RADICAL_SAM"/>
    <property type="match status" value="1"/>
</dbReference>
<dbReference type="SFLD" id="SFLDS00029">
    <property type="entry name" value="Radical_SAM"/>
    <property type="match status" value="1"/>
</dbReference>
<comment type="cofactor">
    <cofactor evidence="14 16">
        <name>[4Fe-4S] cluster</name>
        <dbReference type="ChEBI" id="CHEBI:49883"/>
    </cofactor>
    <text evidence="14 16">Binds 1 [4Fe-4S] cluster. The cluster is coordinated with 3 cysteines and an exchangeable S-adenosyl-L-methionine.</text>
</comment>
<comment type="subunit">
    <text evidence="4">Monomer.</text>
</comment>
<evidence type="ECO:0000256" key="9">
    <source>
        <dbReference type="ARBA" id="ARBA00023002"/>
    </source>
</evidence>
<keyword evidence="8 14" id="KW-0479">Metal-binding</keyword>
<feature type="binding site" evidence="15">
    <location>
        <position position="149"/>
    </location>
    <ligand>
        <name>S-adenosyl-L-methionine</name>
        <dbReference type="ChEBI" id="CHEBI:59789"/>
        <label>1</label>
    </ligand>
</feature>
<feature type="binding site" evidence="15">
    <location>
        <position position="58"/>
    </location>
    <ligand>
        <name>S-adenosyl-L-methionine</name>
        <dbReference type="ChEBI" id="CHEBI:59789"/>
        <label>1</label>
    </ligand>
</feature>
<dbReference type="GO" id="GO:0051989">
    <property type="term" value="F:coproporphyrinogen dehydrogenase activity"/>
    <property type="evidence" value="ECO:0007669"/>
    <property type="project" value="UniProtKB-EC"/>
</dbReference>
<feature type="binding site" evidence="15">
    <location>
        <position position="333"/>
    </location>
    <ligand>
        <name>S-adenosyl-L-methionine</name>
        <dbReference type="ChEBI" id="CHEBI:59789"/>
        <label>1</label>
    </ligand>
</feature>
<evidence type="ECO:0000256" key="10">
    <source>
        <dbReference type="ARBA" id="ARBA00023004"/>
    </source>
</evidence>
<dbReference type="InterPro" id="IPR058240">
    <property type="entry name" value="rSAM_sf"/>
</dbReference>
<evidence type="ECO:0000313" key="19">
    <source>
        <dbReference type="Proteomes" id="UP000199577"/>
    </source>
</evidence>
<dbReference type="SUPFAM" id="SSF102114">
    <property type="entry name" value="Radical SAM enzymes"/>
    <property type="match status" value="1"/>
</dbReference>
<dbReference type="GO" id="GO:0046872">
    <property type="term" value="F:metal ion binding"/>
    <property type="evidence" value="ECO:0007669"/>
    <property type="project" value="UniProtKB-KW"/>
</dbReference>
<feature type="domain" description="Radical SAM core" evidence="17">
    <location>
        <begin position="49"/>
        <end position="284"/>
    </location>
</feature>
<name>A0A1I1EGK8_9SPHI</name>
<feature type="binding site" evidence="16">
    <location>
        <position position="71"/>
    </location>
    <ligand>
        <name>[4Fe-4S] cluster</name>
        <dbReference type="ChEBI" id="CHEBI:49883"/>
        <note>4Fe-4S-S-AdoMet</note>
    </ligand>
</feature>
<comment type="similarity">
    <text evidence="3 14">Belongs to the anaerobic coproporphyrinogen-III oxidase family.</text>
</comment>